<dbReference type="Proteomes" id="UP000054538">
    <property type="component" value="Unassembled WGS sequence"/>
</dbReference>
<gene>
    <name evidence="1" type="ORF">PAXRUDRAFT_177526</name>
</gene>
<reference evidence="1 2" key="1">
    <citation type="submission" date="2014-04" db="EMBL/GenBank/DDBJ databases">
        <authorList>
            <consortium name="DOE Joint Genome Institute"/>
            <person name="Kuo A."/>
            <person name="Kohler A."/>
            <person name="Jargeat P."/>
            <person name="Nagy L.G."/>
            <person name="Floudas D."/>
            <person name="Copeland A."/>
            <person name="Barry K.W."/>
            <person name="Cichocki N."/>
            <person name="Veneault-Fourrey C."/>
            <person name="LaButti K."/>
            <person name="Lindquist E.A."/>
            <person name="Lipzen A."/>
            <person name="Lundell T."/>
            <person name="Morin E."/>
            <person name="Murat C."/>
            <person name="Sun H."/>
            <person name="Tunlid A."/>
            <person name="Henrissat B."/>
            <person name="Grigoriev I.V."/>
            <person name="Hibbett D.S."/>
            <person name="Martin F."/>
            <person name="Nordberg H.P."/>
            <person name="Cantor M.N."/>
            <person name="Hua S.X."/>
        </authorList>
    </citation>
    <scope>NUCLEOTIDE SEQUENCE [LARGE SCALE GENOMIC DNA]</scope>
    <source>
        <strain evidence="1 2">Ve08.2h10</strain>
    </source>
</reference>
<organism evidence="1 2">
    <name type="scientific">Paxillus rubicundulus Ve08.2h10</name>
    <dbReference type="NCBI Taxonomy" id="930991"/>
    <lineage>
        <taxon>Eukaryota</taxon>
        <taxon>Fungi</taxon>
        <taxon>Dikarya</taxon>
        <taxon>Basidiomycota</taxon>
        <taxon>Agaricomycotina</taxon>
        <taxon>Agaricomycetes</taxon>
        <taxon>Agaricomycetidae</taxon>
        <taxon>Boletales</taxon>
        <taxon>Paxilineae</taxon>
        <taxon>Paxillaceae</taxon>
        <taxon>Paxillus</taxon>
    </lineage>
</organism>
<evidence type="ECO:0000313" key="1">
    <source>
        <dbReference type="EMBL" id="KIK73772.1"/>
    </source>
</evidence>
<dbReference type="AlphaFoldDB" id="A0A0D0BQF9"/>
<sequence>LNYIWGDNIFYEDIPHCTKLTTQIIQEYKVEYEKMKLELQNALGHISLTTDLCSDPNCDSFMA</sequence>
<evidence type="ECO:0000313" key="2">
    <source>
        <dbReference type="Proteomes" id="UP000054538"/>
    </source>
</evidence>
<protein>
    <submittedName>
        <fullName evidence="1">Uncharacterized protein</fullName>
    </submittedName>
</protein>
<name>A0A0D0BQF9_9AGAM</name>
<reference evidence="2" key="2">
    <citation type="submission" date="2015-01" db="EMBL/GenBank/DDBJ databases">
        <title>Evolutionary Origins and Diversification of the Mycorrhizal Mutualists.</title>
        <authorList>
            <consortium name="DOE Joint Genome Institute"/>
            <consortium name="Mycorrhizal Genomics Consortium"/>
            <person name="Kohler A."/>
            <person name="Kuo A."/>
            <person name="Nagy L.G."/>
            <person name="Floudas D."/>
            <person name="Copeland A."/>
            <person name="Barry K.W."/>
            <person name="Cichocki N."/>
            <person name="Veneault-Fourrey C."/>
            <person name="LaButti K."/>
            <person name="Lindquist E.A."/>
            <person name="Lipzen A."/>
            <person name="Lundell T."/>
            <person name="Morin E."/>
            <person name="Murat C."/>
            <person name="Riley R."/>
            <person name="Ohm R."/>
            <person name="Sun H."/>
            <person name="Tunlid A."/>
            <person name="Henrissat B."/>
            <person name="Grigoriev I.V."/>
            <person name="Hibbett D.S."/>
            <person name="Martin F."/>
        </authorList>
    </citation>
    <scope>NUCLEOTIDE SEQUENCE [LARGE SCALE GENOMIC DNA]</scope>
    <source>
        <strain evidence="2">Ve08.2h10</strain>
    </source>
</reference>
<accession>A0A0D0BQF9</accession>
<dbReference type="HOGENOM" id="CLU_155624_2_0_1"/>
<dbReference type="EMBL" id="KN829435">
    <property type="protein sequence ID" value="KIK73772.1"/>
    <property type="molecule type" value="Genomic_DNA"/>
</dbReference>
<feature type="non-terminal residue" evidence="1">
    <location>
        <position position="1"/>
    </location>
</feature>
<keyword evidence="2" id="KW-1185">Reference proteome</keyword>
<dbReference type="OrthoDB" id="1607513at2759"/>
<dbReference type="InParanoid" id="A0A0D0BQF9"/>
<proteinExistence type="predicted"/>